<dbReference type="Gene3D" id="3.40.50.12500">
    <property type="match status" value="1"/>
</dbReference>
<dbReference type="Proteomes" id="UP001501116">
    <property type="component" value="Unassembled WGS sequence"/>
</dbReference>
<evidence type="ECO:0000313" key="1">
    <source>
        <dbReference type="EMBL" id="GAA1956123.1"/>
    </source>
</evidence>
<proteinExistence type="predicted"/>
<organism evidence="1 2">
    <name type="scientific">Amycolatopsis minnesotensis</name>
    <dbReference type="NCBI Taxonomy" id="337894"/>
    <lineage>
        <taxon>Bacteria</taxon>
        <taxon>Bacillati</taxon>
        <taxon>Actinomycetota</taxon>
        <taxon>Actinomycetes</taxon>
        <taxon>Pseudonocardiales</taxon>
        <taxon>Pseudonocardiaceae</taxon>
        <taxon>Amycolatopsis</taxon>
    </lineage>
</organism>
<name>A0ABN2QPH2_9PSEU</name>
<gene>
    <name evidence="1" type="ORF">GCM10009754_27450</name>
</gene>
<evidence type="ECO:0000313" key="2">
    <source>
        <dbReference type="Proteomes" id="UP001501116"/>
    </source>
</evidence>
<reference evidence="1 2" key="1">
    <citation type="journal article" date="2019" name="Int. J. Syst. Evol. Microbiol.">
        <title>The Global Catalogue of Microorganisms (GCM) 10K type strain sequencing project: providing services to taxonomists for standard genome sequencing and annotation.</title>
        <authorList>
            <consortium name="The Broad Institute Genomics Platform"/>
            <consortium name="The Broad Institute Genome Sequencing Center for Infectious Disease"/>
            <person name="Wu L."/>
            <person name="Ma J."/>
        </authorList>
    </citation>
    <scope>NUCLEOTIDE SEQUENCE [LARGE SCALE GENOMIC DNA]</scope>
    <source>
        <strain evidence="1 2">JCM 14545</strain>
    </source>
</reference>
<protein>
    <submittedName>
        <fullName evidence="1">Aspartate/glutamate racemase family protein</fullName>
    </submittedName>
</protein>
<dbReference type="InterPro" id="IPR026286">
    <property type="entry name" value="MaiA/AMDase"/>
</dbReference>
<dbReference type="PANTHER" id="PTHR40267">
    <property type="entry name" value="BLR3294 PROTEIN"/>
    <property type="match status" value="1"/>
</dbReference>
<dbReference type="EMBL" id="BAAANN010000009">
    <property type="protein sequence ID" value="GAA1956123.1"/>
    <property type="molecule type" value="Genomic_DNA"/>
</dbReference>
<comment type="caution">
    <text evidence="1">The sequence shown here is derived from an EMBL/GenBank/DDBJ whole genome shotgun (WGS) entry which is preliminary data.</text>
</comment>
<dbReference type="PANTHER" id="PTHR40267:SF1">
    <property type="entry name" value="BLR3294 PROTEIN"/>
    <property type="match status" value="1"/>
</dbReference>
<accession>A0ABN2QPH2</accession>
<keyword evidence="2" id="KW-1185">Reference proteome</keyword>
<sequence>MKTDLADGPAPQTGVGVVAPFDFRQDRELWRWVPGDVTVYLARTASVPSWDNLDMVSRLNRPSQVVGPTREVCGVGAEVVAYACTACAFTGGVERERALREAMRIEGARHAVTAASAAVEAIGQVGGTKVAVVHPYQRPVGDRLREFLTESGLAVADTTPLGLPVAQVYSVTYREVFDLVRRGDRDDADVVFVSCTALPTYDVIAPLEQELGKPVVTANQATMWAALRAIGKDLNGPGQSLALPSQETQSS</sequence>
<dbReference type="InterPro" id="IPR053714">
    <property type="entry name" value="Iso_Racemase_Enz_sf"/>
</dbReference>
<dbReference type="PIRSF" id="PIRSF015736">
    <property type="entry name" value="MI"/>
    <property type="match status" value="1"/>
</dbReference>
<dbReference type="RefSeq" id="WP_344417509.1">
    <property type="nucleotide sequence ID" value="NZ_BAAANN010000009.1"/>
</dbReference>
<dbReference type="Pfam" id="PF17645">
    <property type="entry name" value="Amdase"/>
    <property type="match status" value="1"/>
</dbReference>